<comment type="caution">
    <text evidence="11">The sequence shown here is derived from an EMBL/GenBank/DDBJ whole genome shotgun (WGS) entry which is preliminary data.</text>
</comment>
<evidence type="ECO:0000256" key="3">
    <source>
        <dbReference type="ARBA" id="ARBA00022741"/>
    </source>
</evidence>
<dbReference type="SUPFAM" id="SSF47323">
    <property type="entry name" value="Anticodon-binding domain of a subclass of class I aminoacyl-tRNA synthetases"/>
    <property type="match status" value="1"/>
</dbReference>
<dbReference type="PRINTS" id="PR00984">
    <property type="entry name" value="TRNASYNTHILE"/>
</dbReference>
<dbReference type="Pfam" id="PF00133">
    <property type="entry name" value="tRNA-synt_1"/>
    <property type="match status" value="1"/>
</dbReference>
<dbReference type="GO" id="GO:0006428">
    <property type="term" value="P:isoleucyl-tRNA aminoacylation"/>
    <property type="evidence" value="ECO:0007669"/>
    <property type="project" value="InterPro"/>
</dbReference>
<keyword evidence="4" id="KW-0067">ATP-binding</keyword>
<evidence type="ECO:0000256" key="6">
    <source>
        <dbReference type="ARBA" id="ARBA00023146"/>
    </source>
</evidence>
<dbReference type="InterPro" id="IPR009008">
    <property type="entry name" value="Val/Leu/Ile-tRNA-synth_edit"/>
</dbReference>
<name>A0A1F7HD74_9BACT</name>
<organism evidence="11 12">
    <name type="scientific">Candidatus Roizmanbacteria bacterium RIFCSPHIGHO2_02_FULL_40_9</name>
    <dbReference type="NCBI Taxonomy" id="1802042"/>
    <lineage>
        <taxon>Bacteria</taxon>
        <taxon>Candidatus Roizmaniibacteriota</taxon>
    </lineage>
</organism>
<keyword evidence="2" id="KW-0436">Ligase</keyword>
<dbReference type="Pfam" id="PF08264">
    <property type="entry name" value="Anticodon_1"/>
    <property type="match status" value="1"/>
</dbReference>
<dbReference type="SUPFAM" id="SSF52374">
    <property type="entry name" value="Nucleotidylyl transferase"/>
    <property type="match status" value="1"/>
</dbReference>
<dbReference type="InterPro" id="IPR033709">
    <property type="entry name" value="Anticodon_Ile_ABEc"/>
</dbReference>
<dbReference type="GO" id="GO:0004822">
    <property type="term" value="F:isoleucine-tRNA ligase activity"/>
    <property type="evidence" value="ECO:0007669"/>
    <property type="project" value="UniProtKB-EC"/>
</dbReference>
<comment type="function">
    <text evidence="7">Catalyzes the attachment of isoleucine to tRNA(Ile). As IleRS can inadvertently accommodate and process structurally similar amino acids such as valine, to avoid such errors it has two additional distinct tRNA(Ile)-dependent editing activities. One activity is designated as 'pretransfer' editing and involves the hydrolysis of activated Val-AMP. The other activity is designated 'posttransfer' editing and involves deacylation of mischarged Val-tRNA(Ile).</text>
</comment>
<feature type="domain" description="Methionyl/Valyl/Leucyl/Isoleucyl-tRNA synthetase anticodon-binding" evidence="10">
    <location>
        <begin position="737"/>
        <end position="881"/>
    </location>
</feature>
<keyword evidence="3" id="KW-0547">Nucleotide-binding</keyword>
<comment type="catalytic activity">
    <reaction evidence="8">
        <text>tRNA(Ile) + L-isoleucine + ATP = L-isoleucyl-tRNA(Ile) + AMP + diphosphate</text>
        <dbReference type="Rhea" id="RHEA:11060"/>
        <dbReference type="Rhea" id="RHEA-COMP:9666"/>
        <dbReference type="Rhea" id="RHEA-COMP:9695"/>
        <dbReference type="ChEBI" id="CHEBI:30616"/>
        <dbReference type="ChEBI" id="CHEBI:33019"/>
        <dbReference type="ChEBI" id="CHEBI:58045"/>
        <dbReference type="ChEBI" id="CHEBI:78442"/>
        <dbReference type="ChEBI" id="CHEBI:78528"/>
        <dbReference type="ChEBI" id="CHEBI:456215"/>
        <dbReference type="EC" id="6.1.1.5"/>
    </reaction>
</comment>
<dbReference type="PANTHER" id="PTHR42780">
    <property type="entry name" value="SOLEUCYL-TRNA SYNTHETASE"/>
    <property type="match status" value="1"/>
</dbReference>
<feature type="domain" description="Aminoacyl-tRNA synthetase class Ia" evidence="9">
    <location>
        <begin position="18"/>
        <end position="679"/>
    </location>
</feature>
<dbReference type="SUPFAM" id="SSF50677">
    <property type="entry name" value="ValRS/IleRS/LeuRS editing domain"/>
    <property type="match status" value="1"/>
</dbReference>
<dbReference type="PANTHER" id="PTHR42780:SF1">
    <property type="entry name" value="ISOLEUCINE--TRNA LIGASE, CYTOPLASMIC"/>
    <property type="match status" value="1"/>
</dbReference>
<dbReference type="Gene3D" id="3.40.50.620">
    <property type="entry name" value="HUPs"/>
    <property type="match status" value="2"/>
</dbReference>
<keyword evidence="5" id="KW-0648">Protein biosynthesis</keyword>
<evidence type="ECO:0000256" key="7">
    <source>
        <dbReference type="ARBA" id="ARBA00025217"/>
    </source>
</evidence>
<evidence type="ECO:0000259" key="9">
    <source>
        <dbReference type="Pfam" id="PF00133"/>
    </source>
</evidence>
<keyword evidence="6" id="KW-0030">Aminoacyl-tRNA synthetase</keyword>
<evidence type="ECO:0000256" key="5">
    <source>
        <dbReference type="ARBA" id="ARBA00022917"/>
    </source>
</evidence>
<dbReference type="EC" id="6.1.1.5" evidence="1"/>
<dbReference type="InterPro" id="IPR014729">
    <property type="entry name" value="Rossmann-like_a/b/a_fold"/>
</dbReference>
<dbReference type="AlphaFoldDB" id="A0A1F7HD74"/>
<evidence type="ECO:0000259" key="10">
    <source>
        <dbReference type="Pfam" id="PF08264"/>
    </source>
</evidence>
<dbReference type="InterPro" id="IPR013155">
    <property type="entry name" value="M/V/L/I-tRNA-synth_anticd-bd"/>
</dbReference>
<dbReference type="InterPro" id="IPR023586">
    <property type="entry name" value="Ile-tRNA-ligase_type2"/>
</dbReference>
<dbReference type="InterPro" id="IPR009080">
    <property type="entry name" value="tRNAsynth_Ia_anticodon-bd"/>
</dbReference>
<evidence type="ECO:0000313" key="11">
    <source>
        <dbReference type="EMBL" id="OGK28876.1"/>
    </source>
</evidence>
<evidence type="ECO:0000256" key="1">
    <source>
        <dbReference type="ARBA" id="ARBA00013165"/>
    </source>
</evidence>
<dbReference type="GO" id="GO:0002161">
    <property type="term" value="F:aminoacyl-tRNA deacylase activity"/>
    <property type="evidence" value="ECO:0007669"/>
    <property type="project" value="InterPro"/>
</dbReference>
<reference evidence="11 12" key="1">
    <citation type="journal article" date="2016" name="Nat. Commun.">
        <title>Thousands of microbial genomes shed light on interconnected biogeochemical processes in an aquifer system.</title>
        <authorList>
            <person name="Anantharaman K."/>
            <person name="Brown C.T."/>
            <person name="Hug L.A."/>
            <person name="Sharon I."/>
            <person name="Castelle C.J."/>
            <person name="Probst A.J."/>
            <person name="Thomas B.C."/>
            <person name="Singh A."/>
            <person name="Wilkins M.J."/>
            <person name="Karaoz U."/>
            <person name="Brodie E.L."/>
            <person name="Williams K.H."/>
            <person name="Hubbard S.S."/>
            <person name="Banfield J.F."/>
        </authorList>
    </citation>
    <scope>NUCLEOTIDE SEQUENCE [LARGE SCALE GENOMIC DNA]</scope>
</reference>
<dbReference type="EMBL" id="MFZS01000022">
    <property type="protein sequence ID" value="OGK28876.1"/>
    <property type="molecule type" value="Genomic_DNA"/>
</dbReference>
<evidence type="ECO:0000313" key="12">
    <source>
        <dbReference type="Proteomes" id="UP000177027"/>
    </source>
</evidence>
<evidence type="ECO:0000256" key="2">
    <source>
        <dbReference type="ARBA" id="ARBA00022598"/>
    </source>
</evidence>
<dbReference type="InterPro" id="IPR002301">
    <property type="entry name" value="Ile-tRNA-ligase"/>
</dbReference>
<dbReference type="CDD" id="cd07961">
    <property type="entry name" value="Anticodon_Ia_Ile_ABEc"/>
    <property type="match status" value="1"/>
</dbReference>
<proteinExistence type="predicted"/>
<accession>A0A1F7HD74</accession>
<evidence type="ECO:0000256" key="8">
    <source>
        <dbReference type="ARBA" id="ARBA00048359"/>
    </source>
</evidence>
<dbReference type="Gene3D" id="1.10.730.10">
    <property type="entry name" value="Isoleucyl-tRNA Synthetase, Domain 1"/>
    <property type="match status" value="1"/>
</dbReference>
<gene>
    <name evidence="11" type="ORF">A3D06_02315</name>
</gene>
<dbReference type="GO" id="GO:0000049">
    <property type="term" value="F:tRNA binding"/>
    <property type="evidence" value="ECO:0007669"/>
    <property type="project" value="InterPro"/>
</dbReference>
<protein>
    <recommendedName>
        <fullName evidence="1">isoleucine--tRNA ligase</fullName>
        <ecNumber evidence="1">6.1.1.5</ecNumber>
    </recommendedName>
</protein>
<sequence length="1003" mass="116471">MLKSVDPKPNFPELEKKHLDRWHSEGILQKYLKKNATSKKKFSFQDGPITANNPMGVHHAWGRTYKDLWQKFYNLLGYKQRFQNGFDCQGLWVEVEVEKELGLKTKKDIENLIPGDSKASVARFVELCKERVKKFAAIQTQQTQRLGNFMDWDHSYFTMSDENNYMIWHFLKVCFEHGWIYKGKDAVPWCPRCETAISQHEMLTEDYKEMTHESVFVKFPITTNGWEKTNLLIWTTTPWSVPADVAVGINTAFTYGIWEDKRTKEKVILLHRDAEGNEPQRIHKKKPISLHEFVLNGVDGEFLFTRGISGKDLLGLVYKAPFDHLDAVVEAKNEHPNTFHTVVDASDIVTAEEGTGLLHVAPSAGGEDFKLGREQNLSVIPVLKDDASYLDGLGEFSGKNAKKHPELIIDYLKDKGFLFKSYHYTHRYPACWRCKNELVWKVADEWYIAMDVPSKKIKKTFREMMQANAKKITWMPEFGRDRELDWLKNMHDWLISKKNRYWGLALPIYECECGTFTVIGSKEELQKKAVEGWEKFDGKTPHKPWIDEVKITCDACGKTTSRIEDVGNPWLDAGIVPYSTISRDNLGKPMYLEDKKEWLTWFPINFITESFPGQFKNWFYALIAMSTALEDKNPFQRVLGYGTLLAEDGRPMHKSWGNSIEFNEGAEKIGVDVMRWMYVRQNPADNMLFGYKKADEVRRSFMLMLWNSYRFYVEYVLLDKFSPKNVLEMPNSSKVLDTWLLHRCIQMTVQVKESLLGYDARQASEIVETFVHDFSTWYIRRSRERVGLDSSDQEDKRNFYTTIHWVLVQLSIVLSPFTPFIAEEIFMNLTGKESVHLEMWSEIKQDVNKDLLSDMALVRSLVEAGHRARKGNKLKVRQPLSQVSFTMPQNFNISDTSQLEQYKKLIMDELNVKEVKIKKKVVAEIEAQYDTNITEELRKEGIAREYIHMVQQERKKLNLQQSDKISLVLPKDFPADAKHEANLASKVGATKIVYGDSLRIAKA</sequence>
<dbReference type="Pfam" id="PF19302">
    <property type="entry name" value="DUF5915"/>
    <property type="match status" value="1"/>
</dbReference>
<dbReference type="Proteomes" id="UP000177027">
    <property type="component" value="Unassembled WGS sequence"/>
</dbReference>
<dbReference type="InterPro" id="IPR002300">
    <property type="entry name" value="aa-tRNA-synth_Ia"/>
</dbReference>
<evidence type="ECO:0000256" key="4">
    <source>
        <dbReference type="ARBA" id="ARBA00022840"/>
    </source>
</evidence>
<dbReference type="GO" id="GO:0005524">
    <property type="term" value="F:ATP binding"/>
    <property type="evidence" value="ECO:0007669"/>
    <property type="project" value="UniProtKB-KW"/>
</dbReference>